<name>A0A0L8FQ34_OCTBM</name>
<keyword evidence="1" id="KW-0472">Membrane</keyword>
<organism evidence="2">
    <name type="scientific">Octopus bimaculoides</name>
    <name type="common">California two-spotted octopus</name>
    <dbReference type="NCBI Taxonomy" id="37653"/>
    <lineage>
        <taxon>Eukaryota</taxon>
        <taxon>Metazoa</taxon>
        <taxon>Spiralia</taxon>
        <taxon>Lophotrochozoa</taxon>
        <taxon>Mollusca</taxon>
        <taxon>Cephalopoda</taxon>
        <taxon>Coleoidea</taxon>
        <taxon>Octopodiformes</taxon>
        <taxon>Octopoda</taxon>
        <taxon>Incirrata</taxon>
        <taxon>Octopodidae</taxon>
        <taxon>Octopus</taxon>
    </lineage>
</organism>
<keyword evidence="1" id="KW-0812">Transmembrane</keyword>
<proteinExistence type="predicted"/>
<evidence type="ECO:0000313" key="2">
    <source>
        <dbReference type="EMBL" id="KOF66753.1"/>
    </source>
</evidence>
<accession>A0A0L8FQ34</accession>
<sequence>MIQRMTRSSDTNCISGVLLSYVEAKQFEQNYIIIFTKLLSLLILLMPLVDISFSSFFSKFKVLCQSRIFFTKSS</sequence>
<dbReference type="AlphaFoldDB" id="A0A0L8FQ34"/>
<evidence type="ECO:0000256" key="1">
    <source>
        <dbReference type="SAM" id="Phobius"/>
    </source>
</evidence>
<feature type="transmembrane region" description="Helical" evidence="1">
    <location>
        <begin position="34"/>
        <end position="57"/>
    </location>
</feature>
<reference evidence="2" key="1">
    <citation type="submission" date="2015-07" db="EMBL/GenBank/DDBJ databases">
        <title>MeaNS - Measles Nucleotide Surveillance Program.</title>
        <authorList>
            <person name="Tran T."/>
            <person name="Druce J."/>
        </authorList>
    </citation>
    <scope>NUCLEOTIDE SEQUENCE</scope>
    <source>
        <strain evidence="2">UCB-OBI-ISO-001</strain>
        <tissue evidence="2">Gonad</tissue>
    </source>
</reference>
<protein>
    <submittedName>
        <fullName evidence="2">Uncharacterized protein</fullName>
    </submittedName>
</protein>
<gene>
    <name evidence="2" type="ORF">OCBIM_22011450mg</name>
</gene>
<dbReference type="EMBL" id="KQ427751">
    <property type="protein sequence ID" value="KOF66753.1"/>
    <property type="molecule type" value="Genomic_DNA"/>
</dbReference>
<keyword evidence="1" id="KW-1133">Transmembrane helix</keyword>